<keyword evidence="1 4" id="KW-0210">Decarboxylase</keyword>
<proteinExistence type="inferred from homology"/>
<dbReference type="Proteomes" id="UP000825701">
    <property type="component" value="Chromosome"/>
</dbReference>
<dbReference type="AlphaFoldDB" id="A0A9E6RBT3"/>
<dbReference type="NCBIfam" id="NF002614">
    <property type="entry name" value="PRK02265.1"/>
    <property type="match status" value="1"/>
</dbReference>
<evidence type="ECO:0000256" key="2">
    <source>
        <dbReference type="ARBA" id="ARBA00023239"/>
    </source>
</evidence>
<dbReference type="InterPro" id="IPR023375">
    <property type="entry name" value="ADC_dom_sf"/>
</dbReference>
<keyword evidence="6" id="KW-1185">Reference proteome</keyword>
<reference evidence="5" key="1">
    <citation type="submission" date="2021-08" db="EMBL/GenBank/DDBJ databases">
        <authorList>
            <person name="Zhang H."/>
            <person name="Xu M."/>
            <person name="Yu Z."/>
            <person name="Yang L."/>
            <person name="Cai Y."/>
        </authorList>
    </citation>
    <scope>NUCLEOTIDE SEQUENCE</scope>
    <source>
        <strain evidence="5">CHL1</strain>
    </source>
</reference>
<sequence>MKLADVRRSYAMPITNPAYPPGPYRFYDREYLIVTYRTDMDALRAVVPEPLEVTEPLVKYEFIRMPDSTGFGDYTESGQVIPVSLDGQHGVYVHSMFLDDDAPIAGGREIWGFPKELANPKIVHEGEVIIGKLHYGSVLCAVMSMGYKHRPVDHDVIAKSLAAPNFLVKVIPHVDATPRICELVQYGLEDVVVKGAWESQVDLELFRHTICDVAKLPVLEVVSSVHFIADLTLGLGKVVHDYMADPA</sequence>
<organism evidence="5 6">
    <name type="scientific">Chenggangzhangella methanolivorans</name>
    <dbReference type="NCBI Taxonomy" id="1437009"/>
    <lineage>
        <taxon>Bacteria</taxon>
        <taxon>Pseudomonadati</taxon>
        <taxon>Pseudomonadota</taxon>
        <taxon>Alphaproteobacteria</taxon>
        <taxon>Hyphomicrobiales</taxon>
        <taxon>Methylopilaceae</taxon>
        <taxon>Chenggangzhangella</taxon>
    </lineage>
</organism>
<evidence type="ECO:0000256" key="3">
    <source>
        <dbReference type="ARBA" id="ARBA00023270"/>
    </source>
</evidence>
<accession>A0A9E6RBT3</accession>
<comment type="similarity">
    <text evidence="4">Belongs to the ADC family.</text>
</comment>
<evidence type="ECO:0000313" key="5">
    <source>
        <dbReference type="EMBL" id="QZO00975.1"/>
    </source>
</evidence>
<dbReference type="Gene3D" id="2.40.400.10">
    <property type="entry name" value="Acetoacetate decarboxylase-like"/>
    <property type="match status" value="1"/>
</dbReference>
<evidence type="ECO:0000256" key="1">
    <source>
        <dbReference type="ARBA" id="ARBA00022793"/>
    </source>
</evidence>
<evidence type="ECO:0000313" key="6">
    <source>
        <dbReference type="Proteomes" id="UP000825701"/>
    </source>
</evidence>
<dbReference type="InterPro" id="IPR010451">
    <property type="entry name" value="Acetoacetate_decarboxylase"/>
</dbReference>
<feature type="active site" description="Schiff-base intermediate with acetoacetate" evidence="4">
    <location>
        <position position="115"/>
    </location>
</feature>
<dbReference type="Pfam" id="PF06314">
    <property type="entry name" value="ADC"/>
    <property type="match status" value="1"/>
</dbReference>
<name>A0A9E6RBT3_9HYPH</name>
<keyword evidence="3 4" id="KW-0704">Schiff base</keyword>
<dbReference type="EC" id="4.1.1.4" evidence="4"/>
<evidence type="ECO:0000256" key="4">
    <source>
        <dbReference type="HAMAP-Rule" id="MF_00597"/>
    </source>
</evidence>
<dbReference type="SUPFAM" id="SSF160104">
    <property type="entry name" value="Acetoacetate decarboxylase-like"/>
    <property type="match status" value="1"/>
</dbReference>
<protein>
    <recommendedName>
        <fullName evidence="4">Acetoacetate decarboxylase</fullName>
        <shortName evidence="4">AAD</shortName>
        <shortName evidence="4">ADC</shortName>
        <ecNumber evidence="4">4.1.1.4</ecNumber>
    </recommendedName>
</protein>
<dbReference type="RefSeq" id="WP_261404189.1">
    <property type="nucleotide sequence ID" value="NZ_CP081869.1"/>
</dbReference>
<gene>
    <name evidence="4" type="primary">adc</name>
    <name evidence="5" type="ORF">K6K41_05010</name>
</gene>
<dbReference type="InterPro" id="IPR023653">
    <property type="entry name" value="Acetoacetate_decarboxylase_bac"/>
</dbReference>
<dbReference type="EMBL" id="CP081869">
    <property type="protein sequence ID" value="QZO00975.1"/>
    <property type="molecule type" value="Genomic_DNA"/>
</dbReference>
<dbReference type="KEGG" id="cmet:K6K41_05010"/>
<dbReference type="HAMAP" id="MF_00597">
    <property type="entry name" value="ADC"/>
    <property type="match status" value="1"/>
</dbReference>
<comment type="function">
    <text evidence="4">Catalyzes the conversion of acetoacetate to acetone and carbon dioxide.</text>
</comment>
<keyword evidence="2 4" id="KW-0456">Lyase</keyword>
<comment type="catalytic activity">
    <reaction evidence="4">
        <text>acetoacetate + H(+) = acetone + CO2</text>
        <dbReference type="Rhea" id="RHEA:19729"/>
        <dbReference type="ChEBI" id="CHEBI:13705"/>
        <dbReference type="ChEBI" id="CHEBI:15347"/>
        <dbReference type="ChEBI" id="CHEBI:15378"/>
        <dbReference type="ChEBI" id="CHEBI:16526"/>
        <dbReference type="EC" id="4.1.1.4"/>
    </reaction>
</comment>
<dbReference type="GO" id="GO:0047602">
    <property type="term" value="F:acetoacetate decarboxylase activity"/>
    <property type="evidence" value="ECO:0007669"/>
    <property type="project" value="UniProtKB-UniRule"/>
</dbReference>